<dbReference type="PANTHER" id="PTHR30146">
    <property type="entry name" value="LACI-RELATED TRANSCRIPTIONAL REPRESSOR"/>
    <property type="match status" value="1"/>
</dbReference>
<dbReference type="Gene3D" id="3.40.50.2300">
    <property type="match status" value="2"/>
</dbReference>
<dbReference type="InterPro" id="IPR046335">
    <property type="entry name" value="LacI/GalR-like_sensor"/>
</dbReference>
<name>A0A645AW67_9ZZZZ</name>
<organism evidence="6">
    <name type="scientific">bioreactor metagenome</name>
    <dbReference type="NCBI Taxonomy" id="1076179"/>
    <lineage>
        <taxon>unclassified sequences</taxon>
        <taxon>metagenomes</taxon>
        <taxon>ecological metagenomes</taxon>
    </lineage>
</organism>
<feature type="region of interest" description="Disordered" evidence="4">
    <location>
        <begin position="251"/>
        <end position="283"/>
    </location>
</feature>
<dbReference type="AlphaFoldDB" id="A0A645AW67"/>
<evidence type="ECO:0000313" key="6">
    <source>
        <dbReference type="EMBL" id="MPM55153.1"/>
    </source>
</evidence>
<evidence type="ECO:0000256" key="2">
    <source>
        <dbReference type="ARBA" id="ARBA00023125"/>
    </source>
</evidence>
<comment type="caution">
    <text evidence="6">The sequence shown here is derived from an EMBL/GenBank/DDBJ whole genome shotgun (WGS) entry which is preliminary data.</text>
</comment>
<dbReference type="EMBL" id="VSSQ01015138">
    <property type="protein sequence ID" value="MPM55153.1"/>
    <property type="molecule type" value="Genomic_DNA"/>
</dbReference>
<reference evidence="6" key="1">
    <citation type="submission" date="2019-08" db="EMBL/GenBank/DDBJ databases">
        <authorList>
            <person name="Kucharzyk K."/>
            <person name="Murdoch R.W."/>
            <person name="Higgins S."/>
            <person name="Loffler F."/>
        </authorList>
    </citation>
    <scope>NUCLEOTIDE SEQUENCE</scope>
</reference>
<evidence type="ECO:0000256" key="4">
    <source>
        <dbReference type="SAM" id="MobiDB-lite"/>
    </source>
</evidence>
<dbReference type="GO" id="GO:0003700">
    <property type="term" value="F:DNA-binding transcription factor activity"/>
    <property type="evidence" value="ECO:0007669"/>
    <property type="project" value="TreeGrafter"/>
</dbReference>
<dbReference type="InterPro" id="IPR028082">
    <property type="entry name" value="Peripla_BP_I"/>
</dbReference>
<sequence length="283" mass="31674">MVNDLLFGITETACAENFPVNFFFGRGAADLDKFLMHSRKNDHAGLLTFPPSKMSPNVFSSFCDYHRQGGQILFLNTISNMGSESEIQEFKDVPCLNIDEYYGGQLAAAHLLQAGCEKYYQLTANLSYIFSTREAGFADFCARQGVTVQRITTEDFSAMDLHPGKRYGIFADSDYMALDLYPLASGKKAVIGQEILLCGFDDIFYGRIASPSLTTVHQPTRLEGKRAVQKLVNMIYGAQEKDELLKPFLMYRESSGGPRPDPELPELEQRITELPSAPEKTRK</sequence>
<dbReference type="Pfam" id="PF13377">
    <property type="entry name" value="Peripla_BP_3"/>
    <property type="match status" value="1"/>
</dbReference>
<keyword evidence="2" id="KW-0238">DNA-binding</keyword>
<proteinExistence type="predicted"/>
<keyword evidence="3" id="KW-0804">Transcription</keyword>
<dbReference type="PANTHER" id="PTHR30146:SF109">
    <property type="entry name" value="HTH-TYPE TRANSCRIPTIONAL REGULATOR GALS"/>
    <property type="match status" value="1"/>
</dbReference>
<feature type="domain" description="Transcriptional regulator LacI/GalR-like sensor" evidence="5">
    <location>
        <begin position="108"/>
        <end position="255"/>
    </location>
</feature>
<protein>
    <submittedName>
        <fullName evidence="6">HTH-type transcriptional repressor PurR</fullName>
    </submittedName>
</protein>
<evidence type="ECO:0000256" key="3">
    <source>
        <dbReference type="ARBA" id="ARBA00023163"/>
    </source>
</evidence>
<evidence type="ECO:0000259" key="5">
    <source>
        <dbReference type="Pfam" id="PF13377"/>
    </source>
</evidence>
<gene>
    <name evidence="6" type="primary">purR_44</name>
    <name evidence="6" type="ORF">SDC9_101946</name>
</gene>
<accession>A0A645AW67</accession>
<keyword evidence="1" id="KW-0805">Transcription regulation</keyword>
<dbReference type="GO" id="GO:0000976">
    <property type="term" value="F:transcription cis-regulatory region binding"/>
    <property type="evidence" value="ECO:0007669"/>
    <property type="project" value="TreeGrafter"/>
</dbReference>
<evidence type="ECO:0000256" key="1">
    <source>
        <dbReference type="ARBA" id="ARBA00023015"/>
    </source>
</evidence>
<dbReference type="SUPFAM" id="SSF53822">
    <property type="entry name" value="Periplasmic binding protein-like I"/>
    <property type="match status" value="1"/>
</dbReference>